<proteinExistence type="inferred from homology"/>
<dbReference type="InterPro" id="IPR036915">
    <property type="entry name" value="Cyclin-like_sf"/>
</dbReference>
<dbReference type="InterPro" id="IPR006671">
    <property type="entry name" value="Cyclin_N"/>
</dbReference>
<dbReference type="PANTHER" id="PTHR10026">
    <property type="entry name" value="CYCLIN"/>
    <property type="match status" value="1"/>
</dbReference>
<dbReference type="InterPro" id="IPR013763">
    <property type="entry name" value="Cyclin-like_dom"/>
</dbReference>
<gene>
    <name evidence="4" type="primary">Mo02260</name>
    <name evidence="4" type="ORF">E5Q_02260</name>
</gene>
<comment type="caution">
    <text evidence="4">The sequence shown here is derived from an EMBL/GenBank/DDBJ whole genome shotgun (WGS) entry which is preliminary data.</text>
</comment>
<feature type="domain" description="Cyclin-like" evidence="3">
    <location>
        <begin position="69"/>
        <end position="171"/>
    </location>
</feature>
<evidence type="ECO:0000256" key="2">
    <source>
        <dbReference type="SAM" id="MobiDB-lite"/>
    </source>
</evidence>
<protein>
    <recommendedName>
        <fullName evidence="3">Cyclin-like domain-containing protein</fullName>
    </recommendedName>
</protein>
<dbReference type="Proteomes" id="UP000009131">
    <property type="component" value="Unassembled WGS sequence"/>
</dbReference>
<sequence length="409" mass="45044">MAVSSGEHSPGSSRELLQSHVNRYRPFFSPAEVEELTLLHAKESQAGIDRPAQQANLLRAKTVREKACGFIDRIGLKMGFPRRSIATAQILYQRFHLFFPVKDWAWQDVCIAATLAASKLEDTLKKLREIQIAAHSVLAMLEGRNGLTEPDPQILEADRGKLIGIERLILETISFNFNLTSANLSYVPGGKDTFTYIVRMGKTLKASKEYIRIAYRLGIDVYRTPTVLSYPPHTIAAACLYLASYLHAGHPNSQINQTPSFDPLPEGMPAFEDGWETQFASDIDEIEDVCHHVLDLLEATGTTAPSLGREMNPKSPGEYLLKSPADSLASPAFSSASSTGPTATTPASVADYTALKIVMRRNAEARHSKHPPTSSKKRRSSNGHSVASLANKLGKNNVTIRHRYDGCEE</sequence>
<dbReference type="Gene3D" id="1.10.472.10">
    <property type="entry name" value="Cyclin-like"/>
    <property type="match status" value="2"/>
</dbReference>
<dbReference type="AlphaFoldDB" id="G7DYE4"/>
<comment type="similarity">
    <text evidence="1">Belongs to the cyclin family.</text>
</comment>
<evidence type="ECO:0000313" key="4">
    <source>
        <dbReference type="EMBL" id="GAA95604.1"/>
    </source>
</evidence>
<dbReference type="SMART" id="SM00385">
    <property type="entry name" value="CYCLIN"/>
    <property type="match status" value="2"/>
</dbReference>
<dbReference type="GO" id="GO:0016538">
    <property type="term" value="F:cyclin-dependent protein serine/threonine kinase regulator activity"/>
    <property type="evidence" value="ECO:0007669"/>
    <property type="project" value="InterPro"/>
</dbReference>
<name>G7DYE4_MIXOS</name>
<feature type="region of interest" description="Disordered" evidence="2">
    <location>
        <begin position="304"/>
        <end position="323"/>
    </location>
</feature>
<dbReference type="OrthoDB" id="25002at2759"/>
<organism evidence="4 5">
    <name type="scientific">Mixia osmundae (strain CBS 9802 / IAM 14324 / JCM 22182 / KY 12970)</name>
    <dbReference type="NCBI Taxonomy" id="764103"/>
    <lineage>
        <taxon>Eukaryota</taxon>
        <taxon>Fungi</taxon>
        <taxon>Dikarya</taxon>
        <taxon>Basidiomycota</taxon>
        <taxon>Pucciniomycotina</taxon>
        <taxon>Mixiomycetes</taxon>
        <taxon>Mixiales</taxon>
        <taxon>Mixiaceae</taxon>
        <taxon>Mixia</taxon>
    </lineage>
</organism>
<keyword evidence="5" id="KW-1185">Reference proteome</keyword>
<dbReference type="InterPro" id="IPR043198">
    <property type="entry name" value="Cyclin/Ssn8"/>
</dbReference>
<dbReference type="eggNOG" id="KOG0834">
    <property type="taxonomic scope" value="Eukaryota"/>
</dbReference>
<reference evidence="4 5" key="1">
    <citation type="journal article" date="2011" name="J. Gen. Appl. Microbiol.">
        <title>Draft genome sequencing of the enigmatic basidiomycete Mixia osmundae.</title>
        <authorList>
            <person name="Nishida H."/>
            <person name="Nagatsuka Y."/>
            <person name="Sugiyama J."/>
        </authorList>
    </citation>
    <scope>NUCLEOTIDE SEQUENCE [LARGE SCALE GENOMIC DNA]</scope>
    <source>
        <strain evidence="5">CBS 9802 / IAM 14324 / JCM 22182 / KY 12970</strain>
    </source>
</reference>
<keyword evidence="1" id="KW-0195">Cyclin</keyword>
<reference evidence="4 5" key="2">
    <citation type="journal article" date="2012" name="Open Biol.">
        <title>Characteristics of nucleosomes and linker DNA regions on the genome of the basidiomycete Mixia osmundae revealed by mono- and dinucleosome mapping.</title>
        <authorList>
            <person name="Nishida H."/>
            <person name="Kondo S."/>
            <person name="Matsumoto T."/>
            <person name="Suzuki Y."/>
            <person name="Yoshikawa H."/>
            <person name="Taylor T.D."/>
            <person name="Sugiyama J."/>
        </authorList>
    </citation>
    <scope>NUCLEOTIDE SEQUENCE [LARGE SCALE GENOMIC DNA]</scope>
    <source>
        <strain evidence="5">CBS 9802 / IAM 14324 / JCM 22182 / KY 12970</strain>
    </source>
</reference>
<evidence type="ECO:0000313" key="5">
    <source>
        <dbReference type="Proteomes" id="UP000009131"/>
    </source>
</evidence>
<dbReference type="STRING" id="764103.G7DYE4"/>
<dbReference type="InParanoid" id="G7DYE4"/>
<feature type="compositionally biased region" description="Basic residues" evidence="2">
    <location>
        <begin position="367"/>
        <end position="381"/>
    </location>
</feature>
<evidence type="ECO:0000256" key="1">
    <source>
        <dbReference type="RuleBase" id="RU000383"/>
    </source>
</evidence>
<accession>G7DYE4</accession>
<dbReference type="CDD" id="cd20546">
    <property type="entry name" value="CYCLIN_SpCG1C_ScCTK2-like_rpt2"/>
    <property type="match status" value="1"/>
</dbReference>
<dbReference type="EMBL" id="BABT02000062">
    <property type="protein sequence ID" value="GAA95604.1"/>
    <property type="molecule type" value="Genomic_DNA"/>
</dbReference>
<feature type="domain" description="Cyclin-like" evidence="3">
    <location>
        <begin position="195"/>
        <end position="295"/>
    </location>
</feature>
<feature type="region of interest" description="Disordered" evidence="2">
    <location>
        <begin position="363"/>
        <end position="394"/>
    </location>
</feature>
<dbReference type="RefSeq" id="XP_014570103.1">
    <property type="nucleotide sequence ID" value="XM_014714617.1"/>
</dbReference>
<dbReference type="GO" id="GO:0006357">
    <property type="term" value="P:regulation of transcription by RNA polymerase II"/>
    <property type="evidence" value="ECO:0007669"/>
    <property type="project" value="InterPro"/>
</dbReference>
<dbReference type="Pfam" id="PF00134">
    <property type="entry name" value="Cyclin_N"/>
    <property type="match status" value="1"/>
</dbReference>
<evidence type="ECO:0000259" key="3">
    <source>
        <dbReference type="SMART" id="SM00385"/>
    </source>
</evidence>
<dbReference type="HOGENOM" id="CLU_043176_0_0_1"/>
<dbReference type="OMA" id="EYIRIAY"/>
<dbReference type="SUPFAM" id="SSF47954">
    <property type="entry name" value="Cyclin-like"/>
    <property type="match status" value="2"/>
</dbReference>